<feature type="compositionally biased region" description="Basic and acidic residues" evidence="3">
    <location>
        <begin position="46"/>
        <end position="55"/>
    </location>
</feature>
<feature type="compositionally biased region" description="Polar residues" evidence="3">
    <location>
        <begin position="31"/>
        <end position="45"/>
    </location>
</feature>
<evidence type="ECO:0000313" key="4">
    <source>
        <dbReference type="EMBL" id="KAI3886816.1"/>
    </source>
</evidence>
<accession>A0AAD4SBY5</accession>
<protein>
    <recommendedName>
        <fullName evidence="2">Succinate dehydrogenase assembly factor 4, mitochondrial</fullName>
    </recommendedName>
</protein>
<reference evidence="4" key="1">
    <citation type="submission" date="2022-04" db="EMBL/GenBank/DDBJ databases">
        <title>A functionally conserved STORR gene fusion in Papaver species that diverged 16.8 million years ago.</title>
        <authorList>
            <person name="Catania T."/>
        </authorList>
    </citation>
    <scope>NUCLEOTIDE SEQUENCE</scope>
    <source>
        <strain evidence="4">S-188037</strain>
    </source>
</reference>
<evidence type="ECO:0000256" key="2">
    <source>
        <dbReference type="ARBA" id="ARBA00022170"/>
    </source>
</evidence>
<proteinExistence type="inferred from homology"/>
<dbReference type="EMBL" id="JAJJMB010012121">
    <property type="protein sequence ID" value="KAI3886816.1"/>
    <property type="molecule type" value="Genomic_DNA"/>
</dbReference>
<comment type="caution">
    <text evidence="4">The sequence shown here is derived from an EMBL/GenBank/DDBJ whole genome shotgun (WGS) entry which is preliminary data.</text>
</comment>
<evidence type="ECO:0000256" key="1">
    <source>
        <dbReference type="ARBA" id="ARBA00005701"/>
    </source>
</evidence>
<dbReference type="Proteomes" id="UP001202328">
    <property type="component" value="Unassembled WGS sequence"/>
</dbReference>
<organism evidence="4 5">
    <name type="scientific">Papaver atlanticum</name>
    <dbReference type="NCBI Taxonomy" id="357466"/>
    <lineage>
        <taxon>Eukaryota</taxon>
        <taxon>Viridiplantae</taxon>
        <taxon>Streptophyta</taxon>
        <taxon>Embryophyta</taxon>
        <taxon>Tracheophyta</taxon>
        <taxon>Spermatophyta</taxon>
        <taxon>Magnoliopsida</taxon>
        <taxon>Ranunculales</taxon>
        <taxon>Papaveraceae</taxon>
        <taxon>Papaveroideae</taxon>
        <taxon>Papaver</taxon>
    </lineage>
</organism>
<gene>
    <name evidence="4" type="ORF">MKW98_017168</name>
</gene>
<dbReference type="GO" id="GO:0005739">
    <property type="term" value="C:mitochondrion"/>
    <property type="evidence" value="ECO:0007669"/>
    <property type="project" value="TreeGrafter"/>
</dbReference>
<dbReference type="AlphaFoldDB" id="A0AAD4SBY5"/>
<dbReference type="PANTHER" id="PTHR28524:SF3">
    <property type="entry name" value="SUCCINATE DEHYDROGENASE ASSEMBLY FACTOR 4, MITOCHONDRIAL"/>
    <property type="match status" value="1"/>
</dbReference>
<dbReference type="InterPro" id="IPR012875">
    <property type="entry name" value="SDHF4"/>
</dbReference>
<dbReference type="Pfam" id="PF07896">
    <property type="entry name" value="DUF1674"/>
    <property type="match status" value="1"/>
</dbReference>
<feature type="compositionally biased region" description="Basic and acidic residues" evidence="3">
    <location>
        <begin position="99"/>
        <end position="112"/>
    </location>
</feature>
<sequence>MAKRNLSRLFSSLIGSSNKPSLGFQSESIINSISPLQRGISTTTITRHDNDDEKKKTPKISVEEEEKGSSSSDEEEEEDDGVNKLTGEIGGPRGPEPTRYGDWEKGGRCSDF</sequence>
<keyword evidence="5" id="KW-1185">Reference proteome</keyword>
<comment type="similarity">
    <text evidence="1">Belongs to the SDHAF4 family.</text>
</comment>
<dbReference type="PANTHER" id="PTHR28524">
    <property type="entry name" value="SUCCINATE DEHYDROGENASE ASSEMBLY FACTOR 4, MITOCHONDRIAL"/>
    <property type="match status" value="1"/>
</dbReference>
<evidence type="ECO:0000313" key="5">
    <source>
        <dbReference type="Proteomes" id="UP001202328"/>
    </source>
</evidence>
<dbReference type="GO" id="GO:0034553">
    <property type="term" value="P:mitochondrial respiratory chain complex II assembly"/>
    <property type="evidence" value="ECO:0007669"/>
    <property type="project" value="TreeGrafter"/>
</dbReference>
<name>A0AAD4SBY5_9MAGN</name>
<feature type="region of interest" description="Disordered" evidence="3">
    <location>
        <begin position="31"/>
        <end position="112"/>
    </location>
</feature>
<evidence type="ECO:0000256" key="3">
    <source>
        <dbReference type="SAM" id="MobiDB-lite"/>
    </source>
</evidence>